<dbReference type="HAMAP" id="MF_00528">
    <property type="entry name" value="Maf"/>
    <property type="match status" value="1"/>
</dbReference>
<dbReference type="GO" id="GO:0009117">
    <property type="term" value="P:nucleotide metabolic process"/>
    <property type="evidence" value="ECO:0007669"/>
    <property type="project" value="UniProtKB-KW"/>
</dbReference>
<dbReference type="CDD" id="cd00555">
    <property type="entry name" value="Maf"/>
    <property type="match status" value="1"/>
</dbReference>
<dbReference type="PIRSF" id="PIRSF006305">
    <property type="entry name" value="Maf"/>
    <property type="match status" value="1"/>
</dbReference>
<dbReference type="GO" id="GO:0036218">
    <property type="term" value="F:dTTP diphosphatase activity"/>
    <property type="evidence" value="ECO:0007669"/>
    <property type="project" value="RHEA"/>
</dbReference>
<organism evidence="4 5">
    <name type="scientific">Peptoniphilus indolicus ATCC 29427</name>
    <dbReference type="NCBI Taxonomy" id="997350"/>
    <lineage>
        <taxon>Bacteria</taxon>
        <taxon>Bacillati</taxon>
        <taxon>Bacillota</taxon>
        <taxon>Tissierellia</taxon>
        <taxon>Tissierellales</taxon>
        <taxon>Peptoniphilaceae</taxon>
        <taxon>Peptoniphilus</taxon>
    </lineage>
</organism>
<feature type="active site" description="Proton acceptor" evidence="3">
    <location>
        <position position="77"/>
    </location>
</feature>
<dbReference type="InterPro" id="IPR003697">
    <property type="entry name" value="Maf-like"/>
</dbReference>
<dbReference type="Pfam" id="PF02545">
    <property type="entry name" value="Maf"/>
    <property type="match status" value="1"/>
</dbReference>
<reference evidence="4 5" key="1">
    <citation type="submission" date="2011-06" db="EMBL/GenBank/DDBJ databases">
        <authorList>
            <person name="Muzny D."/>
            <person name="Qin X."/>
            <person name="Deng J."/>
            <person name="Jiang H."/>
            <person name="Liu Y."/>
            <person name="Qu J."/>
            <person name="Song X.-Z."/>
            <person name="Zhang L."/>
            <person name="Thornton R."/>
            <person name="Coyle M."/>
            <person name="Francisco L."/>
            <person name="Jackson L."/>
            <person name="Javaid M."/>
            <person name="Korchina V."/>
            <person name="Kovar C."/>
            <person name="Mata R."/>
            <person name="Mathew T."/>
            <person name="Ngo R."/>
            <person name="Nguyen L."/>
            <person name="Nguyen N."/>
            <person name="Okwuonu G."/>
            <person name="Ongeri F."/>
            <person name="Pham C."/>
            <person name="Simmons D."/>
            <person name="Wilczek-Boney K."/>
            <person name="Hale W."/>
            <person name="Jakkamsetti A."/>
            <person name="Pham P."/>
            <person name="Ruth R."/>
            <person name="San Lucas F."/>
            <person name="Warren J."/>
            <person name="Zhang J."/>
            <person name="Zhao Z."/>
            <person name="Zhou C."/>
            <person name="Zhu D."/>
            <person name="Lee S."/>
            <person name="Bess C."/>
            <person name="Blankenburg K."/>
            <person name="Forbes L."/>
            <person name="Fu Q."/>
            <person name="Gubbala S."/>
            <person name="Hirani K."/>
            <person name="Jayaseelan J.C."/>
            <person name="Lara F."/>
            <person name="Munidasa M."/>
            <person name="Palculict T."/>
            <person name="Patil S."/>
            <person name="Pu L.-L."/>
            <person name="Saada N."/>
            <person name="Tang L."/>
            <person name="Weissenberger G."/>
            <person name="Zhu Y."/>
            <person name="Hemphill L."/>
            <person name="Shang Y."/>
            <person name="Youmans B."/>
            <person name="Ayvaz T."/>
            <person name="Ross M."/>
            <person name="Santibanez J."/>
            <person name="Aqrawi P."/>
            <person name="Gross S."/>
            <person name="Joshi V."/>
            <person name="Fowler G."/>
            <person name="Nazareth L."/>
            <person name="Reid J."/>
            <person name="Worley K."/>
            <person name="Petrosino J."/>
            <person name="Highlander S."/>
            <person name="Gibbs R."/>
        </authorList>
    </citation>
    <scope>NUCLEOTIDE SEQUENCE [LARGE SCALE GENOMIC DNA]</scope>
    <source>
        <strain evidence="4 5">ATCC 29427</strain>
    </source>
</reference>
<dbReference type="GO" id="GO:0005737">
    <property type="term" value="C:cytoplasm"/>
    <property type="evidence" value="ECO:0007669"/>
    <property type="project" value="UniProtKB-SubCell"/>
</dbReference>
<comment type="subcellular location">
    <subcellularLocation>
        <location evidence="3">Cytoplasm</location>
    </subcellularLocation>
</comment>
<keyword evidence="5" id="KW-1185">Reference proteome</keyword>
<comment type="caution">
    <text evidence="3">Lacks conserved residue(s) required for the propagation of feature annotation.</text>
</comment>
<dbReference type="STRING" id="997350.HMPREF9129_1811"/>
<comment type="cofactor">
    <cofactor evidence="1 3">
        <name>a divalent metal cation</name>
        <dbReference type="ChEBI" id="CHEBI:60240"/>
    </cofactor>
</comment>
<comment type="catalytic activity">
    <reaction evidence="3">
        <text>UTP + H2O = UMP + diphosphate + H(+)</text>
        <dbReference type="Rhea" id="RHEA:29395"/>
        <dbReference type="ChEBI" id="CHEBI:15377"/>
        <dbReference type="ChEBI" id="CHEBI:15378"/>
        <dbReference type="ChEBI" id="CHEBI:33019"/>
        <dbReference type="ChEBI" id="CHEBI:46398"/>
        <dbReference type="ChEBI" id="CHEBI:57865"/>
        <dbReference type="EC" id="3.6.1.9"/>
    </reaction>
</comment>
<protein>
    <recommendedName>
        <fullName evidence="3">dTTP/UTP pyrophosphatase</fullName>
        <shortName evidence="3">dTTPase/UTPase</shortName>
        <ecNumber evidence="3">3.6.1.9</ecNumber>
    </recommendedName>
    <alternativeName>
        <fullName evidence="3">Nucleoside triphosphate pyrophosphatase</fullName>
    </alternativeName>
    <alternativeName>
        <fullName evidence="3">Nucleotide pyrophosphatase</fullName>
        <shortName evidence="3">Nucleotide PPase</shortName>
    </alternativeName>
</protein>
<comment type="catalytic activity">
    <reaction evidence="3">
        <text>dTTP + H2O = dTMP + diphosphate + H(+)</text>
        <dbReference type="Rhea" id="RHEA:28534"/>
        <dbReference type="ChEBI" id="CHEBI:15377"/>
        <dbReference type="ChEBI" id="CHEBI:15378"/>
        <dbReference type="ChEBI" id="CHEBI:33019"/>
        <dbReference type="ChEBI" id="CHEBI:37568"/>
        <dbReference type="ChEBI" id="CHEBI:63528"/>
        <dbReference type="EC" id="3.6.1.9"/>
    </reaction>
</comment>
<comment type="function">
    <text evidence="3">Nucleoside triphosphate pyrophosphatase that hydrolyzes dTTP and UTP. May have a dual role in cell division arrest and in preventing the incorporation of modified nucleotides into cellular nucleic acids.</text>
</comment>
<dbReference type="PANTHER" id="PTHR43213">
    <property type="entry name" value="BIFUNCTIONAL DTTP/UTP PYROPHOSPHATASE/METHYLTRANSFERASE PROTEIN-RELATED"/>
    <property type="match status" value="1"/>
</dbReference>
<dbReference type="SUPFAM" id="SSF52972">
    <property type="entry name" value="ITPase-like"/>
    <property type="match status" value="1"/>
</dbReference>
<dbReference type="EC" id="3.6.1.9" evidence="3"/>
<dbReference type="HOGENOM" id="CLU_040416_0_0_9"/>
<sequence length="201" mass="22888">MLLLRGILMNRRIVLASNSPRRKEMLAEFIDFEVISKVIDEVYDESKPEHVNVMSIAFNKAYEVAKENENAIVVAADTLVYKDGPLGKPKDREDAKKMLLNLSDTIHDVLTGCAIICIGENYKKIFYERTQVKFKKLSEIQIEKYLDTLEYIDKAGAYGIQGYGSLLIESVKGDFFNVVGLPISRLYYVLDADFGVDFLKR</sequence>
<dbReference type="AlphaFoldDB" id="G4D5Y1"/>
<dbReference type="GO" id="GO:0036221">
    <property type="term" value="F:UTP diphosphatase activity"/>
    <property type="evidence" value="ECO:0007669"/>
    <property type="project" value="RHEA"/>
</dbReference>
<gene>
    <name evidence="4" type="primary">maf</name>
    <name evidence="4" type="ORF">HMPREF9129_1811</name>
</gene>
<dbReference type="Gene3D" id="3.90.950.10">
    <property type="match status" value="1"/>
</dbReference>
<keyword evidence="3" id="KW-0546">Nucleotide metabolism</keyword>
<evidence type="ECO:0000256" key="1">
    <source>
        <dbReference type="ARBA" id="ARBA00001968"/>
    </source>
</evidence>
<feature type="site" description="Important for substrate specificity" evidence="3">
    <location>
        <position position="78"/>
    </location>
</feature>
<evidence type="ECO:0000256" key="2">
    <source>
        <dbReference type="ARBA" id="ARBA00022801"/>
    </source>
</evidence>
<evidence type="ECO:0000313" key="5">
    <source>
        <dbReference type="Proteomes" id="UP000003422"/>
    </source>
</evidence>
<evidence type="ECO:0000313" key="4">
    <source>
        <dbReference type="EMBL" id="EGY78041.1"/>
    </source>
</evidence>
<dbReference type="eggNOG" id="COG0424">
    <property type="taxonomic scope" value="Bacteria"/>
</dbReference>
<dbReference type="Proteomes" id="UP000003422">
    <property type="component" value="Unassembled WGS sequence"/>
</dbReference>
<accession>G4D5Y1</accession>
<proteinExistence type="inferred from homology"/>
<keyword evidence="2 3" id="KW-0378">Hydrolase</keyword>
<feature type="site" description="Important for substrate specificity" evidence="3">
    <location>
        <position position="161"/>
    </location>
</feature>
<comment type="similarity">
    <text evidence="3">Belongs to the Maf family. YhdE subfamily.</text>
</comment>
<evidence type="ECO:0000256" key="3">
    <source>
        <dbReference type="HAMAP-Rule" id="MF_00528"/>
    </source>
</evidence>
<keyword evidence="3" id="KW-0963">Cytoplasm</keyword>
<dbReference type="EMBL" id="AGBB01000179">
    <property type="protein sequence ID" value="EGY78041.1"/>
    <property type="molecule type" value="Genomic_DNA"/>
</dbReference>
<comment type="caution">
    <text evidence="4">The sequence shown here is derived from an EMBL/GenBank/DDBJ whole genome shotgun (WGS) entry which is preliminary data.</text>
</comment>
<dbReference type="NCBIfam" id="TIGR00172">
    <property type="entry name" value="maf"/>
    <property type="match status" value="1"/>
</dbReference>
<name>G4D5Y1_9FIRM</name>
<dbReference type="InterPro" id="IPR029001">
    <property type="entry name" value="ITPase-like_fam"/>
</dbReference>
<feature type="site" description="Important for substrate specificity" evidence="3">
    <location>
        <position position="21"/>
    </location>
</feature>
<dbReference type="PATRIC" id="fig|997350.3.peg.1736"/>
<dbReference type="PANTHER" id="PTHR43213:SF5">
    <property type="entry name" value="BIFUNCTIONAL DTTP_UTP PYROPHOSPHATASE_METHYLTRANSFERASE PROTEIN-RELATED"/>
    <property type="match status" value="1"/>
</dbReference>